<gene>
    <name evidence="2" type="ORF">BDK51DRAFT_29326</name>
</gene>
<dbReference type="PANTHER" id="PTHR37285:SF5">
    <property type="entry name" value="SPORE WALL MATURATION PROTEIN DIT1"/>
    <property type="match status" value="1"/>
</dbReference>
<dbReference type="EMBL" id="ML000684">
    <property type="protein sequence ID" value="RKO83929.1"/>
    <property type="molecule type" value="Genomic_DNA"/>
</dbReference>
<accession>A0A4P9VW55</accession>
<keyword evidence="1" id="KW-0472">Membrane</keyword>
<protein>
    <submittedName>
        <fullName evidence="2">Pyoverdine/dityrosine biosynthesis protein-domain-containing protein</fullName>
    </submittedName>
</protein>
<feature type="transmembrane region" description="Helical" evidence="1">
    <location>
        <begin position="571"/>
        <end position="591"/>
    </location>
</feature>
<evidence type="ECO:0000313" key="3">
    <source>
        <dbReference type="Proteomes" id="UP000269721"/>
    </source>
</evidence>
<feature type="non-terminal residue" evidence="2">
    <location>
        <position position="593"/>
    </location>
</feature>
<dbReference type="PANTHER" id="PTHR37285">
    <property type="entry name" value="SPORE WALL MATURATION PROTEIN DIT1"/>
    <property type="match status" value="1"/>
</dbReference>
<evidence type="ECO:0000256" key="1">
    <source>
        <dbReference type="SAM" id="Phobius"/>
    </source>
</evidence>
<evidence type="ECO:0000313" key="2">
    <source>
        <dbReference type="EMBL" id="RKO83929.1"/>
    </source>
</evidence>
<dbReference type="InterPro" id="IPR007817">
    <property type="entry name" value="Isocyanide_synthase_DIT1"/>
</dbReference>
<name>A0A4P9VW55_9FUNG</name>
<keyword evidence="1" id="KW-1133">Transmembrane helix</keyword>
<reference evidence="3" key="1">
    <citation type="journal article" date="2018" name="Nat. Microbiol.">
        <title>Leveraging single-cell genomics to expand the fungal tree of life.</title>
        <authorList>
            <person name="Ahrendt S.R."/>
            <person name="Quandt C.A."/>
            <person name="Ciobanu D."/>
            <person name="Clum A."/>
            <person name="Salamov A."/>
            <person name="Andreopoulos B."/>
            <person name="Cheng J.F."/>
            <person name="Woyke T."/>
            <person name="Pelin A."/>
            <person name="Henrissat B."/>
            <person name="Reynolds N.K."/>
            <person name="Benny G.L."/>
            <person name="Smith M.E."/>
            <person name="James T.Y."/>
            <person name="Grigoriev I.V."/>
        </authorList>
    </citation>
    <scope>NUCLEOTIDE SEQUENCE [LARGE SCALE GENOMIC DNA]</scope>
</reference>
<proteinExistence type="predicted"/>
<dbReference type="Pfam" id="PF05141">
    <property type="entry name" value="DIT1_PvcA"/>
    <property type="match status" value="1"/>
</dbReference>
<dbReference type="Proteomes" id="UP000269721">
    <property type="component" value="Unassembled WGS sequence"/>
</dbReference>
<organism evidence="2 3">
    <name type="scientific">Blyttiomyces helicus</name>
    <dbReference type="NCBI Taxonomy" id="388810"/>
    <lineage>
        <taxon>Eukaryota</taxon>
        <taxon>Fungi</taxon>
        <taxon>Fungi incertae sedis</taxon>
        <taxon>Chytridiomycota</taxon>
        <taxon>Chytridiomycota incertae sedis</taxon>
        <taxon>Chytridiomycetes</taxon>
        <taxon>Chytridiomycetes incertae sedis</taxon>
        <taxon>Blyttiomyces</taxon>
    </lineage>
</organism>
<keyword evidence="1" id="KW-0812">Transmembrane</keyword>
<dbReference type="OrthoDB" id="3936150at2759"/>
<dbReference type="AlphaFoldDB" id="A0A4P9VW55"/>
<keyword evidence="3" id="KW-1185">Reference proteome</keyword>
<sequence length="593" mass="65714">MRRYFHVNLFAPANYFDAFFTLLRSPQLHRFTLSSVSLISKLEVLFPSLFIPFTFSSCNSKFDHANYRRVAALPVRSGQVQCREGQPLFVRLFESATPDANVCVGVLQVLSASAADQADLTPEEAFVPSLLAAGAKVPRSLTAYTIVSGADPLAVATTTEALVDVFDKEYRHRPASDQWNIGRPRFAEKVRFYVERNQPLHMVLPAFPCKSSNIEGKTLGNLPDMGEELALQTMHKIGGLIKDIYPPGCVFVIVSDGHVFSDLIGVNDVLVAEYGRVMRRMAADIAADEKLFEFHGLDDLLHIEPRPAFSDEATHFQDYLPNFASVPLVQPLATDRQSSADDARRVMQDQFGTDPADLKIKIRDDMATTNLYRGFSRFLLDDIANHPTLLALPSKNAKKKLCSQLAFEMIQRNNSYSAMVELLFPLHLRISIHPHSNSGPKYGVNLIHSSFLIRPESGNNIGSEALFHIPTPWHNTILESADGKFTLMKHADIKAAVANGADFEAVYYPDGRPSHYKESVKASREHVLDLVLGSDEKISESLSVIGADTTIVPVPAGPHQSPFKRFRSAPLFALAVVVFAIFSDICIYAIVIP</sequence>